<evidence type="ECO:0000313" key="7">
    <source>
        <dbReference type="EMBL" id="CRL33832.1"/>
    </source>
</evidence>
<feature type="domain" description="RNA polymerase sigma factor 70 region 4 type 2" evidence="6">
    <location>
        <begin position="117"/>
        <end position="165"/>
    </location>
</feature>
<keyword evidence="8" id="KW-1185">Reference proteome</keyword>
<comment type="similarity">
    <text evidence="1">Belongs to the sigma-70 factor family. ECF subfamily.</text>
</comment>
<dbReference type="EMBL" id="CVRR01000005">
    <property type="protein sequence ID" value="CRL33832.1"/>
    <property type="molecule type" value="Genomic_DNA"/>
</dbReference>
<dbReference type="PANTHER" id="PTHR43133:SF60">
    <property type="entry name" value="RNA POLYMERASE SIGMA FACTOR SIGV"/>
    <property type="match status" value="1"/>
</dbReference>
<accession>A0A0M6WE58</accession>
<dbReference type="Gene3D" id="1.10.1740.10">
    <property type="match status" value="1"/>
</dbReference>
<dbReference type="RefSeq" id="WP_055067052.1">
    <property type="nucleotide sequence ID" value="NZ_CP173697.1"/>
</dbReference>
<sequence length="180" mass="21409">MILLMMVDTPEEKRKFVILYENYRYLMLKVAVDILHDYQLAEDAVQEAFVRVAKHMENVGQPEETATKRYLITITKHAAIDLYRRRNRLQSREIYMDELPEETGQLTYMAPEEEHGVLDILKNLPPKYRDIFLLKYSTHLENWEIARICGLREGTIRQRIARGKRLIEKELEKIKKGDTE</sequence>
<evidence type="ECO:0000256" key="2">
    <source>
        <dbReference type="ARBA" id="ARBA00023015"/>
    </source>
</evidence>
<evidence type="ECO:0000256" key="4">
    <source>
        <dbReference type="ARBA" id="ARBA00023163"/>
    </source>
</evidence>
<keyword evidence="2" id="KW-0805">Transcription regulation</keyword>
<dbReference type="OrthoDB" id="2613570at2"/>
<dbReference type="GO" id="GO:0016987">
    <property type="term" value="F:sigma factor activity"/>
    <property type="evidence" value="ECO:0007669"/>
    <property type="project" value="UniProtKB-KW"/>
</dbReference>
<keyword evidence="4" id="KW-0804">Transcription</keyword>
<dbReference type="NCBIfam" id="TIGR02937">
    <property type="entry name" value="sigma70-ECF"/>
    <property type="match status" value="1"/>
</dbReference>
<dbReference type="SUPFAM" id="SSF88946">
    <property type="entry name" value="Sigma2 domain of RNA polymerase sigma factors"/>
    <property type="match status" value="1"/>
</dbReference>
<evidence type="ECO:0000256" key="1">
    <source>
        <dbReference type="ARBA" id="ARBA00010641"/>
    </source>
</evidence>
<evidence type="ECO:0000259" key="5">
    <source>
        <dbReference type="Pfam" id="PF04542"/>
    </source>
</evidence>
<dbReference type="SUPFAM" id="SSF88659">
    <property type="entry name" value="Sigma3 and sigma4 domains of RNA polymerase sigma factors"/>
    <property type="match status" value="1"/>
</dbReference>
<organism evidence="7 8">
    <name type="scientific">Roseburia faecis</name>
    <dbReference type="NCBI Taxonomy" id="301302"/>
    <lineage>
        <taxon>Bacteria</taxon>
        <taxon>Bacillati</taxon>
        <taxon>Bacillota</taxon>
        <taxon>Clostridia</taxon>
        <taxon>Lachnospirales</taxon>
        <taxon>Lachnospiraceae</taxon>
        <taxon>Roseburia</taxon>
    </lineage>
</organism>
<dbReference type="InterPro" id="IPR013325">
    <property type="entry name" value="RNA_pol_sigma_r2"/>
</dbReference>
<dbReference type="Gene3D" id="1.10.10.10">
    <property type="entry name" value="Winged helix-like DNA-binding domain superfamily/Winged helix DNA-binding domain"/>
    <property type="match status" value="1"/>
</dbReference>
<dbReference type="InterPro" id="IPR014284">
    <property type="entry name" value="RNA_pol_sigma-70_dom"/>
</dbReference>
<dbReference type="GO" id="GO:0006352">
    <property type="term" value="P:DNA-templated transcription initiation"/>
    <property type="evidence" value="ECO:0007669"/>
    <property type="project" value="InterPro"/>
</dbReference>
<dbReference type="InterPro" id="IPR036388">
    <property type="entry name" value="WH-like_DNA-bd_sf"/>
</dbReference>
<dbReference type="Pfam" id="PF08281">
    <property type="entry name" value="Sigma70_r4_2"/>
    <property type="match status" value="1"/>
</dbReference>
<dbReference type="InterPro" id="IPR039425">
    <property type="entry name" value="RNA_pol_sigma-70-like"/>
</dbReference>
<evidence type="ECO:0000313" key="8">
    <source>
        <dbReference type="Proteomes" id="UP000049979"/>
    </source>
</evidence>
<dbReference type="AlphaFoldDB" id="A0A0M6WE58"/>
<dbReference type="InterPro" id="IPR013249">
    <property type="entry name" value="RNA_pol_sigma70_r4_t2"/>
</dbReference>
<dbReference type="InterPro" id="IPR013324">
    <property type="entry name" value="RNA_pol_sigma_r3/r4-like"/>
</dbReference>
<dbReference type="GO" id="GO:0003677">
    <property type="term" value="F:DNA binding"/>
    <property type="evidence" value="ECO:0007669"/>
    <property type="project" value="InterPro"/>
</dbReference>
<dbReference type="Proteomes" id="UP000049979">
    <property type="component" value="Unassembled WGS sequence"/>
</dbReference>
<dbReference type="PANTHER" id="PTHR43133">
    <property type="entry name" value="RNA POLYMERASE ECF-TYPE SIGMA FACTO"/>
    <property type="match status" value="1"/>
</dbReference>
<gene>
    <name evidence="7" type="ORF">M72_03211</name>
</gene>
<proteinExistence type="inferred from homology"/>
<protein>
    <submittedName>
        <fullName evidence="7">RNA polymerase sigma factor, sigma-70 family</fullName>
    </submittedName>
</protein>
<feature type="domain" description="RNA polymerase sigma-70 region 2" evidence="5">
    <location>
        <begin position="19"/>
        <end position="88"/>
    </location>
</feature>
<reference evidence="8" key="1">
    <citation type="submission" date="2015-05" db="EMBL/GenBank/DDBJ databases">
        <authorList>
            <consortium name="Pathogen Informatics"/>
        </authorList>
    </citation>
    <scope>NUCLEOTIDE SEQUENCE [LARGE SCALE GENOMIC DNA]</scope>
    <source>
        <strain evidence="8">M72</strain>
    </source>
</reference>
<keyword evidence="3" id="KW-0731">Sigma factor</keyword>
<evidence type="ECO:0000259" key="6">
    <source>
        <dbReference type="Pfam" id="PF08281"/>
    </source>
</evidence>
<evidence type="ECO:0000256" key="3">
    <source>
        <dbReference type="ARBA" id="ARBA00023082"/>
    </source>
</evidence>
<name>A0A0M6WE58_9FIRM</name>
<dbReference type="InterPro" id="IPR007627">
    <property type="entry name" value="RNA_pol_sigma70_r2"/>
</dbReference>
<dbReference type="Pfam" id="PF04542">
    <property type="entry name" value="Sigma70_r2"/>
    <property type="match status" value="1"/>
</dbReference>